<keyword evidence="4" id="KW-1185">Reference proteome</keyword>
<evidence type="ECO:0000313" key="4">
    <source>
        <dbReference type="Proteomes" id="UP001066276"/>
    </source>
</evidence>
<gene>
    <name evidence="3" type="ORF">NDU88_012507</name>
</gene>
<evidence type="ECO:0000313" key="3">
    <source>
        <dbReference type="EMBL" id="KAJ1146227.1"/>
    </source>
</evidence>
<feature type="transmembrane region" description="Helical" evidence="2">
    <location>
        <begin position="40"/>
        <end position="62"/>
    </location>
</feature>
<organism evidence="3 4">
    <name type="scientific">Pleurodeles waltl</name>
    <name type="common">Iberian ribbed newt</name>
    <dbReference type="NCBI Taxonomy" id="8319"/>
    <lineage>
        <taxon>Eukaryota</taxon>
        <taxon>Metazoa</taxon>
        <taxon>Chordata</taxon>
        <taxon>Craniata</taxon>
        <taxon>Vertebrata</taxon>
        <taxon>Euteleostomi</taxon>
        <taxon>Amphibia</taxon>
        <taxon>Batrachia</taxon>
        <taxon>Caudata</taxon>
        <taxon>Salamandroidea</taxon>
        <taxon>Salamandridae</taxon>
        <taxon>Pleurodelinae</taxon>
        <taxon>Pleurodeles</taxon>
    </lineage>
</organism>
<feature type="region of interest" description="Disordered" evidence="1">
    <location>
        <begin position="112"/>
        <end position="141"/>
    </location>
</feature>
<dbReference type="Proteomes" id="UP001066276">
    <property type="component" value="Chromosome 6"/>
</dbReference>
<dbReference type="EMBL" id="JANPWB010000010">
    <property type="protein sequence ID" value="KAJ1146227.1"/>
    <property type="molecule type" value="Genomic_DNA"/>
</dbReference>
<feature type="transmembrane region" description="Helical" evidence="2">
    <location>
        <begin position="9"/>
        <end position="28"/>
    </location>
</feature>
<keyword evidence="2" id="KW-1133">Transmembrane helix</keyword>
<evidence type="ECO:0000256" key="1">
    <source>
        <dbReference type="SAM" id="MobiDB-lite"/>
    </source>
</evidence>
<accession>A0AAV7R301</accession>
<sequence>MCLHVVKNILFDTGLVPTVISVYLGILLPTNEGFYEQCMTFTALSKGTFGLSCLLGAFGLSLCRRTSRSTFEVVPRDAGRSGCQGVQGAVHKEPGVSQAFCGRIEAARPAQSGWHSSASQPAPLPPAAGRPEPVQAPDCSGAEPPANLLVVSAEPVGRAQTPLDLAAAPFL</sequence>
<reference evidence="3" key="1">
    <citation type="journal article" date="2022" name="bioRxiv">
        <title>Sequencing and chromosome-scale assembly of the giantPleurodeles waltlgenome.</title>
        <authorList>
            <person name="Brown T."/>
            <person name="Elewa A."/>
            <person name="Iarovenko S."/>
            <person name="Subramanian E."/>
            <person name="Araus A.J."/>
            <person name="Petzold A."/>
            <person name="Susuki M."/>
            <person name="Suzuki K.-i.T."/>
            <person name="Hayashi T."/>
            <person name="Toyoda A."/>
            <person name="Oliveira C."/>
            <person name="Osipova E."/>
            <person name="Leigh N.D."/>
            <person name="Simon A."/>
            <person name="Yun M.H."/>
        </authorList>
    </citation>
    <scope>NUCLEOTIDE SEQUENCE</scope>
    <source>
        <strain evidence="3">20211129_DDA</strain>
        <tissue evidence="3">Liver</tissue>
    </source>
</reference>
<dbReference type="AlphaFoldDB" id="A0AAV7R301"/>
<protein>
    <submittedName>
        <fullName evidence="3">Uncharacterized protein</fullName>
    </submittedName>
</protein>
<name>A0AAV7R301_PLEWA</name>
<keyword evidence="2" id="KW-0472">Membrane</keyword>
<keyword evidence="2" id="KW-0812">Transmembrane</keyword>
<evidence type="ECO:0000256" key="2">
    <source>
        <dbReference type="SAM" id="Phobius"/>
    </source>
</evidence>
<comment type="caution">
    <text evidence="3">The sequence shown here is derived from an EMBL/GenBank/DDBJ whole genome shotgun (WGS) entry which is preliminary data.</text>
</comment>
<proteinExistence type="predicted"/>